<organism evidence="8 9">
    <name type="scientific">Thalassovita gelatinovora</name>
    <name type="common">Thalassobius gelatinovorus</name>
    <dbReference type="NCBI Taxonomy" id="53501"/>
    <lineage>
        <taxon>Bacteria</taxon>
        <taxon>Pseudomonadati</taxon>
        <taxon>Pseudomonadota</taxon>
        <taxon>Alphaproteobacteria</taxon>
        <taxon>Rhodobacterales</taxon>
        <taxon>Roseobacteraceae</taxon>
        <taxon>Thalassovita</taxon>
    </lineage>
</organism>
<dbReference type="GO" id="GO:0005829">
    <property type="term" value="C:cytosol"/>
    <property type="evidence" value="ECO:0007669"/>
    <property type="project" value="TreeGrafter"/>
</dbReference>
<dbReference type="InterPro" id="IPR029056">
    <property type="entry name" value="Ribokinase-like"/>
</dbReference>
<feature type="domain" description="Carbohydrate kinase PfkB" evidence="7">
    <location>
        <begin position="15"/>
        <end position="297"/>
    </location>
</feature>
<gene>
    <name evidence="8" type="primary">pfkB</name>
    <name evidence="8" type="ORF">TG4357_01199</name>
</gene>
<dbReference type="PIRSF" id="PIRSF000535">
    <property type="entry name" value="1PFK/6PFK/LacC"/>
    <property type="match status" value="1"/>
</dbReference>
<keyword evidence="9" id="KW-1185">Reference proteome</keyword>
<dbReference type="InterPro" id="IPR017583">
    <property type="entry name" value="Tagatose/fructose_Pkinase"/>
</dbReference>
<dbReference type="Pfam" id="PF00294">
    <property type="entry name" value="PfkB"/>
    <property type="match status" value="1"/>
</dbReference>
<dbReference type="OrthoDB" id="9801219at2"/>
<dbReference type="RefSeq" id="WP_058261955.1">
    <property type="nucleotide sequence ID" value="NZ_CP051181.1"/>
</dbReference>
<dbReference type="PROSITE" id="PS00583">
    <property type="entry name" value="PFKB_KINASES_1"/>
    <property type="match status" value="1"/>
</dbReference>
<protein>
    <recommendedName>
        <fullName evidence="6">Phosphofructokinase</fullName>
    </recommendedName>
</protein>
<reference evidence="8 9" key="1">
    <citation type="submission" date="2015-09" db="EMBL/GenBank/DDBJ databases">
        <authorList>
            <consortium name="Swine Surveillance"/>
        </authorList>
    </citation>
    <scope>NUCLEOTIDE SEQUENCE [LARGE SCALE GENOMIC DNA]</scope>
    <source>
        <strain evidence="8 9">CECT 4357</strain>
    </source>
</reference>
<dbReference type="Gene3D" id="3.40.1190.20">
    <property type="match status" value="1"/>
</dbReference>
<dbReference type="EMBL" id="CYSA01000015">
    <property type="protein sequence ID" value="CUH64301.1"/>
    <property type="molecule type" value="Genomic_DNA"/>
</dbReference>
<evidence type="ECO:0000313" key="8">
    <source>
        <dbReference type="EMBL" id="CUH64301.1"/>
    </source>
</evidence>
<proteinExistence type="inferred from homology"/>
<name>A0A0P1F8L1_THAGE</name>
<dbReference type="AlphaFoldDB" id="A0A0P1F8L1"/>
<dbReference type="PANTHER" id="PTHR46566">
    <property type="entry name" value="1-PHOSPHOFRUCTOKINASE-RELATED"/>
    <property type="match status" value="1"/>
</dbReference>
<dbReference type="InterPro" id="IPR002173">
    <property type="entry name" value="Carboh/pur_kinase_PfkB_CS"/>
</dbReference>
<dbReference type="Proteomes" id="UP000051587">
    <property type="component" value="Unassembled WGS sequence"/>
</dbReference>
<evidence type="ECO:0000259" key="7">
    <source>
        <dbReference type="Pfam" id="PF00294"/>
    </source>
</evidence>
<evidence type="ECO:0000256" key="2">
    <source>
        <dbReference type="ARBA" id="ARBA00022679"/>
    </source>
</evidence>
<evidence type="ECO:0000256" key="3">
    <source>
        <dbReference type="ARBA" id="ARBA00022741"/>
    </source>
</evidence>
<dbReference type="STRING" id="53501.SAMN04488043_11154"/>
<evidence type="ECO:0000256" key="1">
    <source>
        <dbReference type="ARBA" id="ARBA00010688"/>
    </source>
</evidence>
<keyword evidence="2 6" id="KW-0808">Transferase</keyword>
<dbReference type="PANTHER" id="PTHR46566:SF2">
    <property type="entry name" value="ATP-DEPENDENT 6-PHOSPHOFRUCTOKINASE ISOZYME 2"/>
    <property type="match status" value="1"/>
</dbReference>
<comment type="similarity">
    <text evidence="1 6">Belongs to the carbohydrate kinase PfkB family.</text>
</comment>
<dbReference type="NCBIfam" id="TIGR03168">
    <property type="entry name" value="1-PFK"/>
    <property type="match status" value="1"/>
</dbReference>
<evidence type="ECO:0000256" key="6">
    <source>
        <dbReference type="PIRNR" id="PIRNR000535"/>
    </source>
</evidence>
<evidence type="ECO:0000313" key="9">
    <source>
        <dbReference type="Proteomes" id="UP000051587"/>
    </source>
</evidence>
<accession>A0A0P1F8L1</accession>
<sequence>MRDILTITLNPAVDMSTTTDRVSAGPKLRCDAPRTDPGGGGINVSRAVLTLGGHSRALVALGGPRGETLLSLLHDEGIAVLPFAAPGDTRLSLAVTDRTTKEQYRFVLPGPAWGKKRLNGLLQLAARTTPADGYVVLSGSQPPGAIDHFPALLAEALTPRNAHLIADISGPALQTLCDGTGPPVAALRMDRDESERIAGQPLPTVADSAAFAQSLLRRGVADLVVAGRGADGSVLAMTGDSFHAAPPPVPVVSKIGAGDSFVGAFTLALARGLSPQEALRHGTAAASAAVMTEATELCRRADADRLLGQCALHRLPDGSG</sequence>
<dbReference type="GO" id="GO:0003872">
    <property type="term" value="F:6-phosphofructokinase activity"/>
    <property type="evidence" value="ECO:0007669"/>
    <property type="project" value="TreeGrafter"/>
</dbReference>
<dbReference type="InterPro" id="IPR011611">
    <property type="entry name" value="PfkB_dom"/>
</dbReference>
<dbReference type="GO" id="GO:0005524">
    <property type="term" value="F:ATP binding"/>
    <property type="evidence" value="ECO:0007669"/>
    <property type="project" value="UniProtKB-KW"/>
</dbReference>
<dbReference type="CDD" id="cd01164">
    <property type="entry name" value="FruK_PfkB_like"/>
    <property type="match status" value="1"/>
</dbReference>
<dbReference type="SUPFAM" id="SSF53613">
    <property type="entry name" value="Ribokinase-like"/>
    <property type="match status" value="1"/>
</dbReference>
<evidence type="ECO:0000256" key="5">
    <source>
        <dbReference type="ARBA" id="ARBA00022840"/>
    </source>
</evidence>
<keyword evidence="3" id="KW-0547">Nucleotide-binding</keyword>
<keyword evidence="5" id="KW-0067">ATP-binding</keyword>
<evidence type="ECO:0000256" key="4">
    <source>
        <dbReference type="ARBA" id="ARBA00022777"/>
    </source>
</evidence>
<keyword evidence="4 8" id="KW-0418">Kinase</keyword>